<dbReference type="GO" id="GO:0016020">
    <property type="term" value="C:membrane"/>
    <property type="evidence" value="ECO:0007669"/>
    <property type="project" value="UniProtKB-SubCell"/>
</dbReference>
<dbReference type="Proteomes" id="UP001190700">
    <property type="component" value="Unassembled WGS sequence"/>
</dbReference>
<comment type="caution">
    <text evidence="12">The sequence shown here is derived from an EMBL/GenBank/DDBJ whole genome shotgun (WGS) entry which is preliminary data.</text>
</comment>
<reference evidence="12 13" key="1">
    <citation type="journal article" date="2015" name="Genome Biol. Evol.">
        <title>Comparative Genomics of a Bacterivorous Green Alga Reveals Evolutionary Causalities and Consequences of Phago-Mixotrophic Mode of Nutrition.</title>
        <authorList>
            <person name="Burns J.A."/>
            <person name="Paasch A."/>
            <person name="Narechania A."/>
            <person name="Kim E."/>
        </authorList>
    </citation>
    <scope>NUCLEOTIDE SEQUENCE [LARGE SCALE GENOMIC DNA]</scope>
    <source>
        <strain evidence="12 13">PLY_AMNH</strain>
    </source>
</reference>
<feature type="domain" description="Potassium channel" evidence="11">
    <location>
        <begin position="11"/>
        <end position="70"/>
    </location>
</feature>
<dbReference type="SUPFAM" id="SSF81324">
    <property type="entry name" value="Voltage-gated potassium channels"/>
    <property type="match status" value="1"/>
</dbReference>
<evidence type="ECO:0000256" key="10">
    <source>
        <dbReference type="ARBA" id="ARBA00023303"/>
    </source>
</evidence>
<protein>
    <recommendedName>
        <fullName evidence="11">Potassium channel domain-containing protein</fullName>
    </recommendedName>
</protein>
<dbReference type="EMBL" id="LGRX02020797">
    <property type="protein sequence ID" value="KAK3257254.1"/>
    <property type="molecule type" value="Genomic_DNA"/>
</dbReference>
<proteinExistence type="predicted"/>
<keyword evidence="2" id="KW-0813">Transport</keyword>
<name>A0AAE0KQZ2_9CHLO</name>
<keyword evidence="6" id="KW-0630">Potassium</keyword>
<evidence type="ECO:0000259" key="11">
    <source>
        <dbReference type="Pfam" id="PF07885"/>
    </source>
</evidence>
<evidence type="ECO:0000313" key="13">
    <source>
        <dbReference type="Proteomes" id="UP001190700"/>
    </source>
</evidence>
<dbReference type="PANTHER" id="PTHR10027">
    <property type="entry name" value="CALCIUM-ACTIVATED POTASSIUM CHANNEL ALPHA CHAIN"/>
    <property type="match status" value="1"/>
</dbReference>
<dbReference type="InterPro" id="IPR047871">
    <property type="entry name" value="K_chnl_Slo-like"/>
</dbReference>
<dbReference type="InterPro" id="IPR013099">
    <property type="entry name" value="K_chnl_dom"/>
</dbReference>
<dbReference type="GO" id="GO:0005267">
    <property type="term" value="F:potassium channel activity"/>
    <property type="evidence" value="ECO:0007669"/>
    <property type="project" value="UniProtKB-KW"/>
</dbReference>
<keyword evidence="13" id="KW-1185">Reference proteome</keyword>
<gene>
    <name evidence="12" type="ORF">CYMTET_33652</name>
</gene>
<dbReference type="Pfam" id="PF07885">
    <property type="entry name" value="Ion_trans_2"/>
    <property type="match status" value="1"/>
</dbReference>
<keyword evidence="10" id="KW-0407">Ion channel</keyword>
<evidence type="ECO:0000256" key="2">
    <source>
        <dbReference type="ARBA" id="ARBA00022448"/>
    </source>
</evidence>
<comment type="subcellular location">
    <subcellularLocation>
        <location evidence="1">Membrane</location>
        <topology evidence="1">Multi-pass membrane protein</topology>
    </subcellularLocation>
</comment>
<evidence type="ECO:0000256" key="9">
    <source>
        <dbReference type="ARBA" id="ARBA00023136"/>
    </source>
</evidence>
<evidence type="ECO:0000313" key="12">
    <source>
        <dbReference type="EMBL" id="KAK3257254.1"/>
    </source>
</evidence>
<dbReference type="AlphaFoldDB" id="A0AAE0KQZ2"/>
<dbReference type="PANTHER" id="PTHR10027:SF10">
    <property type="entry name" value="SLOWPOKE 2, ISOFORM D"/>
    <property type="match status" value="1"/>
</dbReference>
<evidence type="ECO:0000256" key="7">
    <source>
        <dbReference type="ARBA" id="ARBA00022989"/>
    </source>
</evidence>
<sequence>MAEPQVEYRNDNTEVNNFFDALYFSTITLTTVGFGDITPKTTIARLVTSCSVLLGVLLIPAQLTSLAASLMQVVDEPTEYNLQPCKKCNLSRHDIDARFCKVCGSMLDA</sequence>
<keyword evidence="7" id="KW-1133">Transmembrane helix</keyword>
<evidence type="ECO:0000256" key="1">
    <source>
        <dbReference type="ARBA" id="ARBA00004141"/>
    </source>
</evidence>
<keyword evidence="8" id="KW-0406">Ion transport</keyword>
<keyword evidence="3" id="KW-0633">Potassium transport</keyword>
<evidence type="ECO:0000256" key="8">
    <source>
        <dbReference type="ARBA" id="ARBA00023065"/>
    </source>
</evidence>
<evidence type="ECO:0000256" key="5">
    <source>
        <dbReference type="ARBA" id="ARBA00022826"/>
    </source>
</evidence>
<evidence type="ECO:0000256" key="6">
    <source>
        <dbReference type="ARBA" id="ARBA00022958"/>
    </source>
</evidence>
<evidence type="ECO:0000256" key="4">
    <source>
        <dbReference type="ARBA" id="ARBA00022692"/>
    </source>
</evidence>
<evidence type="ECO:0000256" key="3">
    <source>
        <dbReference type="ARBA" id="ARBA00022538"/>
    </source>
</evidence>
<keyword evidence="4" id="KW-0812">Transmembrane</keyword>
<accession>A0AAE0KQZ2</accession>
<keyword evidence="5" id="KW-0631">Potassium channel</keyword>
<keyword evidence="9" id="KW-0472">Membrane</keyword>
<organism evidence="12 13">
    <name type="scientific">Cymbomonas tetramitiformis</name>
    <dbReference type="NCBI Taxonomy" id="36881"/>
    <lineage>
        <taxon>Eukaryota</taxon>
        <taxon>Viridiplantae</taxon>
        <taxon>Chlorophyta</taxon>
        <taxon>Pyramimonadophyceae</taxon>
        <taxon>Pyramimonadales</taxon>
        <taxon>Pyramimonadaceae</taxon>
        <taxon>Cymbomonas</taxon>
    </lineage>
</organism>
<dbReference type="Gene3D" id="1.10.287.70">
    <property type="match status" value="1"/>
</dbReference>